<dbReference type="Gene3D" id="1.25.40.390">
    <property type="match status" value="2"/>
</dbReference>
<evidence type="ECO:0000256" key="3">
    <source>
        <dbReference type="ARBA" id="ARBA00022729"/>
    </source>
</evidence>
<proteinExistence type="inferred from homology"/>
<dbReference type="KEGG" id="pseg:D3H65_01130"/>
<dbReference type="PROSITE" id="PS51257">
    <property type="entry name" value="PROKAR_LIPOPROTEIN"/>
    <property type="match status" value="1"/>
</dbReference>
<evidence type="ECO:0000256" key="2">
    <source>
        <dbReference type="ARBA" id="ARBA00006275"/>
    </source>
</evidence>
<feature type="domain" description="SusD-like N-terminal" evidence="7">
    <location>
        <begin position="31"/>
        <end position="231"/>
    </location>
</feature>
<evidence type="ECO:0000256" key="5">
    <source>
        <dbReference type="ARBA" id="ARBA00023237"/>
    </source>
</evidence>
<comment type="similarity">
    <text evidence="2">Belongs to the SusD family.</text>
</comment>
<evidence type="ECO:0000256" key="1">
    <source>
        <dbReference type="ARBA" id="ARBA00004442"/>
    </source>
</evidence>
<dbReference type="InterPro" id="IPR033985">
    <property type="entry name" value="SusD-like_N"/>
</dbReference>
<protein>
    <submittedName>
        <fullName evidence="8">RagB/SusD family nutrient uptake outer membrane protein</fullName>
    </submittedName>
</protein>
<dbReference type="InterPro" id="IPR011990">
    <property type="entry name" value="TPR-like_helical_dom_sf"/>
</dbReference>
<gene>
    <name evidence="8" type="ORF">D3H65_01130</name>
</gene>
<comment type="subcellular location">
    <subcellularLocation>
        <location evidence="1">Cell outer membrane</location>
    </subcellularLocation>
</comment>
<dbReference type="EMBL" id="CP032157">
    <property type="protein sequence ID" value="AXY72660.1"/>
    <property type="molecule type" value="Genomic_DNA"/>
</dbReference>
<evidence type="ECO:0000313" key="8">
    <source>
        <dbReference type="EMBL" id="AXY72660.1"/>
    </source>
</evidence>
<dbReference type="AlphaFoldDB" id="A0A3B7MHI3"/>
<organism evidence="8 9">
    <name type="scientific">Paraflavitalea soli</name>
    <dbReference type="NCBI Taxonomy" id="2315862"/>
    <lineage>
        <taxon>Bacteria</taxon>
        <taxon>Pseudomonadati</taxon>
        <taxon>Bacteroidota</taxon>
        <taxon>Chitinophagia</taxon>
        <taxon>Chitinophagales</taxon>
        <taxon>Chitinophagaceae</taxon>
        <taxon>Paraflavitalea</taxon>
    </lineage>
</organism>
<keyword evidence="5" id="KW-0998">Cell outer membrane</keyword>
<dbReference type="InterPro" id="IPR012944">
    <property type="entry name" value="SusD_RagB_dom"/>
</dbReference>
<keyword evidence="3" id="KW-0732">Signal</keyword>
<dbReference type="SUPFAM" id="SSF48452">
    <property type="entry name" value="TPR-like"/>
    <property type="match status" value="1"/>
</dbReference>
<dbReference type="OrthoDB" id="653598at2"/>
<accession>A0A3B7MHI3</accession>
<dbReference type="Pfam" id="PF07980">
    <property type="entry name" value="SusD_RagB"/>
    <property type="match status" value="1"/>
</dbReference>
<reference evidence="8 9" key="1">
    <citation type="submission" date="2018-09" db="EMBL/GenBank/DDBJ databases">
        <title>Genome sequencing of strain 6GH32-13.</title>
        <authorList>
            <person name="Weon H.-Y."/>
            <person name="Heo J."/>
            <person name="Kwon S.-W."/>
        </authorList>
    </citation>
    <scope>NUCLEOTIDE SEQUENCE [LARGE SCALE GENOMIC DNA]</scope>
    <source>
        <strain evidence="8 9">5GH32-13</strain>
    </source>
</reference>
<dbReference type="Pfam" id="PF14322">
    <property type="entry name" value="SusD-like_3"/>
    <property type="match status" value="1"/>
</dbReference>
<keyword evidence="4" id="KW-0472">Membrane</keyword>
<evidence type="ECO:0000259" key="7">
    <source>
        <dbReference type="Pfam" id="PF14322"/>
    </source>
</evidence>
<name>A0A3B7MHI3_9BACT</name>
<feature type="domain" description="RagB/SusD" evidence="6">
    <location>
        <begin position="343"/>
        <end position="414"/>
    </location>
</feature>
<keyword evidence="9" id="KW-1185">Reference proteome</keyword>
<evidence type="ECO:0000313" key="9">
    <source>
        <dbReference type="Proteomes" id="UP000263900"/>
    </source>
</evidence>
<sequence length="460" mass="52447">MIKPCTMTLSINKSFFYLLIITGLMSSSCEKYLDVKPVKTVVVPTKLKDLQALMDNYDIINQKYPALLELPSDDYYISSTDWNAAWITERLNYVWDKDVTYLASYKYVYQIVNFANVVLDELESGKFDQFKSDPEYQNIKGQALFCRSFAFYHLAQLYCKPYGPTAGDDLGIILRIVPDIEQKSVRSTVKQTYDQIIGDLKMAIELLPSTALAKSRPNKAAANGALARTYLSMRDYENAGKYADACLKENGALMDYNQLDINAFPPIERFNVETVYYCYMDYISLFFDPSGKIDTTLYASYDAKDLRKSIFFFENGDGTQSYKGSYDGTSYYGTLFNGIATDEMYLIRAESYARAGNTAAALTDLNKLLEKRWKKNEFTPVNAGSPTAALDLILEHRRKELVFRGLRWTDIRRLNLEGRNITLKRIIDGTSYVLPPNDLRAVMLFPQEVIDLSGISQNPR</sequence>
<evidence type="ECO:0000259" key="6">
    <source>
        <dbReference type="Pfam" id="PF07980"/>
    </source>
</evidence>
<dbReference type="Proteomes" id="UP000263900">
    <property type="component" value="Chromosome"/>
</dbReference>
<dbReference type="GO" id="GO:0009279">
    <property type="term" value="C:cell outer membrane"/>
    <property type="evidence" value="ECO:0007669"/>
    <property type="project" value="UniProtKB-SubCell"/>
</dbReference>
<evidence type="ECO:0000256" key="4">
    <source>
        <dbReference type="ARBA" id="ARBA00023136"/>
    </source>
</evidence>